<dbReference type="InterPro" id="IPR011701">
    <property type="entry name" value="MFS"/>
</dbReference>
<evidence type="ECO:0000256" key="3">
    <source>
        <dbReference type="ARBA" id="ARBA00022692"/>
    </source>
</evidence>
<evidence type="ECO:0000256" key="4">
    <source>
        <dbReference type="ARBA" id="ARBA00022989"/>
    </source>
</evidence>
<keyword evidence="3 6" id="KW-0812">Transmembrane</keyword>
<dbReference type="CDD" id="cd06173">
    <property type="entry name" value="MFS_MefA_like"/>
    <property type="match status" value="1"/>
</dbReference>
<feature type="transmembrane region" description="Helical" evidence="6">
    <location>
        <begin position="44"/>
        <end position="69"/>
    </location>
</feature>
<feature type="transmembrane region" description="Helical" evidence="6">
    <location>
        <begin position="219"/>
        <end position="244"/>
    </location>
</feature>
<comment type="caution">
    <text evidence="7">The sequence shown here is derived from an EMBL/GenBank/DDBJ whole genome shotgun (WGS) entry which is preliminary data.</text>
</comment>
<keyword evidence="4 6" id="KW-1133">Transmembrane helix</keyword>
<feature type="transmembrane region" description="Helical" evidence="6">
    <location>
        <begin position="100"/>
        <end position="120"/>
    </location>
</feature>
<feature type="transmembrane region" description="Helical" evidence="6">
    <location>
        <begin position="285"/>
        <end position="302"/>
    </location>
</feature>
<keyword evidence="2" id="KW-1003">Cell membrane</keyword>
<keyword evidence="5 6" id="KW-0472">Membrane</keyword>
<dbReference type="Proteomes" id="UP001235343">
    <property type="component" value="Unassembled WGS sequence"/>
</dbReference>
<evidence type="ECO:0000256" key="1">
    <source>
        <dbReference type="ARBA" id="ARBA00004651"/>
    </source>
</evidence>
<feature type="transmembrane region" description="Helical" evidence="6">
    <location>
        <begin position="12"/>
        <end position="38"/>
    </location>
</feature>
<reference evidence="7 8" key="1">
    <citation type="submission" date="2023-06" db="EMBL/GenBank/DDBJ databases">
        <title>Aquibacillus rhizosphaerae LR5S19.</title>
        <authorList>
            <person name="Sun J.-Q."/>
        </authorList>
    </citation>
    <scope>NUCLEOTIDE SEQUENCE [LARGE SCALE GENOMIC DNA]</scope>
    <source>
        <strain evidence="7 8">LR5S19</strain>
    </source>
</reference>
<feature type="transmembrane region" description="Helical" evidence="6">
    <location>
        <begin position="140"/>
        <end position="163"/>
    </location>
</feature>
<dbReference type="InterPro" id="IPR036259">
    <property type="entry name" value="MFS_trans_sf"/>
</dbReference>
<name>A0ABT7L5D9_9BACI</name>
<evidence type="ECO:0000256" key="6">
    <source>
        <dbReference type="SAM" id="Phobius"/>
    </source>
</evidence>
<dbReference type="SUPFAM" id="SSF103473">
    <property type="entry name" value="MFS general substrate transporter"/>
    <property type="match status" value="1"/>
</dbReference>
<protein>
    <submittedName>
        <fullName evidence="7">MFS transporter</fullName>
    </submittedName>
</protein>
<evidence type="ECO:0000313" key="7">
    <source>
        <dbReference type="EMBL" id="MDL4841074.1"/>
    </source>
</evidence>
<organism evidence="7 8">
    <name type="scientific">Aquibacillus rhizosphaerae</name>
    <dbReference type="NCBI Taxonomy" id="3051431"/>
    <lineage>
        <taxon>Bacteria</taxon>
        <taxon>Bacillati</taxon>
        <taxon>Bacillota</taxon>
        <taxon>Bacilli</taxon>
        <taxon>Bacillales</taxon>
        <taxon>Bacillaceae</taxon>
        <taxon>Aquibacillus</taxon>
    </lineage>
</organism>
<feature type="transmembrane region" description="Helical" evidence="6">
    <location>
        <begin position="76"/>
        <end position="94"/>
    </location>
</feature>
<dbReference type="Gene3D" id="1.20.1250.20">
    <property type="entry name" value="MFS general substrate transporter like domains"/>
    <property type="match status" value="1"/>
</dbReference>
<feature type="transmembrane region" description="Helical" evidence="6">
    <location>
        <begin position="348"/>
        <end position="367"/>
    </location>
</feature>
<evidence type="ECO:0000313" key="8">
    <source>
        <dbReference type="Proteomes" id="UP001235343"/>
    </source>
</evidence>
<comment type="subcellular location">
    <subcellularLocation>
        <location evidence="1">Cell membrane</location>
        <topology evidence="1">Multi-pass membrane protein</topology>
    </subcellularLocation>
</comment>
<sequence length="406" mass="44775">MKNRVYLLGKSYYPIIGCLFLGEFGRAMYFIVISWMLYQMTNDPLYTGILIGTGFIPGMILNLFIGVIVDRLNRKYLSVIALLTSTITMTVLLVTILTNVIHPVIILIAHAILQLMGSLFRPSIQALTAETFPTKLLPRIFSNSSAAGISGSLIGATMGGLIIGVTTAITPMFIVVCSYFLGSLLLGMISSKQPITPSTKHSVLFELADGFLYLKSNPFLFNLFGIMFVGQLVFHTSMGFLSIYTIDFLHKTSLTYGLLDATLSIGGIIAGLFGTWWWKINHDRLSTNALCIVCFGLLFVGLAPFSTFAFLGVLLIGLGTTWIRILLQSAQQIVTKKTYHGRMASYRMLCNQGSVVISGPIIGWFASHYGVQYVYLLLLIPVLFAIVLSLKSSFKLQFTQIEKEIS</sequence>
<dbReference type="EMBL" id="JASTZU010000037">
    <property type="protein sequence ID" value="MDL4841074.1"/>
    <property type="molecule type" value="Genomic_DNA"/>
</dbReference>
<dbReference type="Pfam" id="PF07690">
    <property type="entry name" value="MFS_1"/>
    <property type="match status" value="1"/>
</dbReference>
<keyword evidence="8" id="KW-1185">Reference proteome</keyword>
<feature type="transmembrane region" description="Helical" evidence="6">
    <location>
        <begin position="256"/>
        <end position="278"/>
    </location>
</feature>
<dbReference type="PANTHER" id="PTHR23513">
    <property type="entry name" value="INTEGRAL MEMBRANE EFFLUX PROTEIN-RELATED"/>
    <property type="match status" value="1"/>
</dbReference>
<proteinExistence type="predicted"/>
<dbReference type="PANTHER" id="PTHR23513:SF6">
    <property type="entry name" value="MAJOR FACILITATOR SUPERFAMILY ASSOCIATED DOMAIN-CONTAINING PROTEIN"/>
    <property type="match status" value="1"/>
</dbReference>
<accession>A0ABT7L5D9</accession>
<dbReference type="RefSeq" id="WP_285932274.1">
    <property type="nucleotide sequence ID" value="NZ_JASTZU010000037.1"/>
</dbReference>
<evidence type="ECO:0000256" key="5">
    <source>
        <dbReference type="ARBA" id="ARBA00023136"/>
    </source>
</evidence>
<feature type="transmembrane region" description="Helical" evidence="6">
    <location>
        <begin position="308"/>
        <end position="327"/>
    </location>
</feature>
<evidence type="ECO:0000256" key="2">
    <source>
        <dbReference type="ARBA" id="ARBA00022475"/>
    </source>
</evidence>
<feature type="transmembrane region" description="Helical" evidence="6">
    <location>
        <begin position="169"/>
        <end position="189"/>
    </location>
</feature>
<gene>
    <name evidence="7" type="ORF">QQS35_11490</name>
</gene>
<feature type="transmembrane region" description="Helical" evidence="6">
    <location>
        <begin position="373"/>
        <end position="390"/>
    </location>
</feature>